<evidence type="ECO:0000256" key="1">
    <source>
        <dbReference type="ARBA" id="ARBA00022801"/>
    </source>
</evidence>
<protein>
    <submittedName>
        <fullName evidence="3">Alpha/beta hydrolase fold-3 domain-containing protein</fullName>
    </submittedName>
</protein>
<dbReference type="Proteomes" id="UP000813444">
    <property type="component" value="Unassembled WGS sequence"/>
</dbReference>
<dbReference type="InterPro" id="IPR050300">
    <property type="entry name" value="GDXG_lipolytic_enzyme"/>
</dbReference>
<gene>
    <name evidence="3" type="ORF">B0I35DRAFT_441061</name>
</gene>
<evidence type="ECO:0000313" key="3">
    <source>
        <dbReference type="EMBL" id="KAH7308949.1"/>
    </source>
</evidence>
<dbReference type="AlphaFoldDB" id="A0A8K0WMK8"/>
<keyword evidence="4" id="KW-1185">Reference proteome</keyword>
<keyword evidence="1 3" id="KW-0378">Hydrolase</keyword>
<reference evidence="3" key="1">
    <citation type="journal article" date="2021" name="Nat. Commun.">
        <title>Genetic determinants of endophytism in the Arabidopsis root mycobiome.</title>
        <authorList>
            <person name="Mesny F."/>
            <person name="Miyauchi S."/>
            <person name="Thiergart T."/>
            <person name="Pickel B."/>
            <person name="Atanasova L."/>
            <person name="Karlsson M."/>
            <person name="Huettel B."/>
            <person name="Barry K.W."/>
            <person name="Haridas S."/>
            <person name="Chen C."/>
            <person name="Bauer D."/>
            <person name="Andreopoulos W."/>
            <person name="Pangilinan J."/>
            <person name="LaButti K."/>
            <person name="Riley R."/>
            <person name="Lipzen A."/>
            <person name="Clum A."/>
            <person name="Drula E."/>
            <person name="Henrissat B."/>
            <person name="Kohler A."/>
            <person name="Grigoriev I.V."/>
            <person name="Martin F.M."/>
            <person name="Hacquard S."/>
        </authorList>
    </citation>
    <scope>NUCLEOTIDE SEQUENCE</scope>
    <source>
        <strain evidence="3">MPI-CAGE-CH-0235</strain>
    </source>
</reference>
<name>A0A8K0WMK8_9HYPO</name>
<dbReference type="Gene3D" id="3.40.50.1820">
    <property type="entry name" value="alpha/beta hydrolase"/>
    <property type="match status" value="1"/>
</dbReference>
<dbReference type="PANTHER" id="PTHR48081">
    <property type="entry name" value="AB HYDROLASE SUPERFAMILY PROTEIN C4A8.06C"/>
    <property type="match status" value="1"/>
</dbReference>
<proteinExistence type="predicted"/>
<feature type="domain" description="Alpha/beta hydrolase fold-3" evidence="2">
    <location>
        <begin position="133"/>
        <end position="347"/>
    </location>
</feature>
<dbReference type="InterPro" id="IPR029058">
    <property type="entry name" value="AB_hydrolase_fold"/>
</dbReference>
<dbReference type="SUPFAM" id="SSF53474">
    <property type="entry name" value="alpha/beta-Hydrolases"/>
    <property type="match status" value="1"/>
</dbReference>
<comment type="caution">
    <text evidence="3">The sequence shown here is derived from an EMBL/GenBank/DDBJ whole genome shotgun (WGS) entry which is preliminary data.</text>
</comment>
<dbReference type="EMBL" id="JAGPNK010000014">
    <property type="protein sequence ID" value="KAH7308949.1"/>
    <property type="molecule type" value="Genomic_DNA"/>
</dbReference>
<dbReference type="InterPro" id="IPR013094">
    <property type="entry name" value="AB_hydrolase_3"/>
</dbReference>
<dbReference type="Pfam" id="PF07859">
    <property type="entry name" value="Abhydrolase_3"/>
    <property type="match status" value="1"/>
</dbReference>
<dbReference type="PANTHER" id="PTHR48081:SF8">
    <property type="entry name" value="ALPHA_BETA HYDROLASE FOLD-3 DOMAIN-CONTAINING PROTEIN-RELATED"/>
    <property type="match status" value="1"/>
</dbReference>
<dbReference type="OrthoDB" id="2152029at2759"/>
<sequence>MADAPSHPLLSYQPIRSLFQLGYASTVIIRLPLWISTALVPSLRPHPAWSAKQALLNNVAYAVTDVKSRIGITDKLSLEPGKEGPRFQVVQPAAATLYRGPLKSEAVKPEPVGATWFPRAPAEDVDMASKMVMLYIHGGAFVDGNGREEYAGYGARNMVVRSGMDFVMSVQYRLSGWSGLCPFPAAMQDALTAYLFLVREAGVAPSNIVLCGDSAGGNLAIAVLRYIHDFGTELGIPAPRCATLFSPWIAPLDFGTIDASPRRSTDFLPTSFLRWGALAYSAGHQDAARNAYITPAGSPFATPVPMFVSVGAEEILRDSIILWAEQMKSVHGNAVDVYLEEAALHDTFLLGALLGFEESADKVAEQVGAFVRGC</sequence>
<accession>A0A8K0WMK8</accession>
<dbReference type="GO" id="GO:0016787">
    <property type="term" value="F:hydrolase activity"/>
    <property type="evidence" value="ECO:0007669"/>
    <property type="project" value="UniProtKB-KW"/>
</dbReference>
<organism evidence="3 4">
    <name type="scientific">Stachybotrys elegans</name>
    <dbReference type="NCBI Taxonomy" id="80388"/>
    <lineage>
        <taxon>Eukaryota</taxon>
        <taxon>Fungi</taxon>
        <taxon>Dikarya</taxon>
        <taxon>Ascomycota</taxon>
        <taxon>Pezizomycotina</taxon>
        <taxon>Sordariomycetes</taxon>
        <taxon>Hypocreomycetidae</taxon>
        <taxon>Hypocreales</taxon>
        <taxon>Stachybotryaceae</taxon>
        <taxon>Stachybotrys</taxon>
    </lineage>
</organism>
<evidence type="ECO:0000259" key="2">
    <source>
        <dbReference type="Pfam" id="PF07859"/>
    </source>
</evidence>
<evidence type="ECO:0000313" key="4">
    <source>
        <dbReference type="Proteomes" id="UP000813444"/>
    </source>
</evidence>